<evidence type="ECO:0000256" key="4">
    <source>
        <dbReference type="SAM" id="MobiDB-lite"/>
    </source>
</evidence>
<gene>
    <name evidence="6" type="ORF">B0T16DRAFT_358699</name>
</gene>
<feature type="repeat" description="ANK" evidence="3">
    <location>
        <begin position="525"/>
        <end position="557"/>
    </location>
</feature>
<feature type="region of interest" description="Disordered" evidence="4">
    <location>
        <begin position="109"/>
        <end position="182"/>
    </location>
</feature>
<evidence type="ECO:0000256" key="1">
    <source>
        <dbReference type="ARBA" id="ARBA00022737"/>
    </source>
</evidence>
<sequence length="908" mass="98984">MDQTRARPFKPSKPEDWNGVYDTVYQLYFVEDCTLEDMMKTMRETHNFCATKKQWVSKIGEWKLKKNVSSAEMGHIVRIQQKRKAESNNDTRFTVRGRAVAQANIDRWEKRQTKRQETAGPAKCPDLATHPDVTSASTPSDMAYETASDIASTPSTCGAQTQKDFREANEVSEDDASPVHSPMIPEAMTNMITATGDLEISSSRERNPRAVGDDLAEIFTLGGLTRDNLTRMSHDDFVKDQGQSSIFDVEAVHEAAVSAKVDLDVMSAVEGHNDGDNIKAKAWTLNSDQDTGSIGIGNDVLSLTPFGVGDQTISPDAASSTSDTQSSENDYGEIHSPGFDNQNLISQGDEATQFADDASIMEVDQDPISSSGSSDSSITVIQAIQFSQAVQGFERVILTQPTSGQEETNHRLRAAARIGNVELVRHLLRFGAEIESRSDSGTTALHAAVFYGHVDVASLLISRGADVEAPTRGDEIQVPYTVADSRKLHNVRSPRPIHLATLRGHRHVIQLLLDKQARVDSADGDEETALLLSVRLNLVPVAQLLIERGANVLVRGSRWPHTEPMSIATHAGNEAMMQLLLSNGAELKSYRPLMDLAVMGGHVSALRLLFDIGPMIGTTKHISSEEGLLLAIYHGHGDIARIFIDRGANLDWKHWSGDTALICAIRRGFVSIVDMLIDNGADIETRDRDGYCPLRIALDLPEFRGPREMSKLLINKGANANAEDLTDGVTALRHATWHGYYDVVELCIENGADINAGISTCRGMPYGAAGTPLMIAISRCDERMVQLLLNKGVDINTKGPSGINALEVAMFYGREKLARLLVDAGGSIPQNLENRADLLRAAVRHRSEYLVRLIVDNGGKAAASIKDSRDMTPIYQAAYGGLVGILTMLLEGDIILSASDSVLDDAFS</sequence>
<evidence type="ECO:0000256" key="2">
    <source>
        <dbReference type="ARBA" id="ARBA00023043"/>
    </source>
</evidence>
<protein>
    <submittedName>
        <fullName evidence="6">Ankyrin repeat-containing domain protein</fullName>
    </submittedName>
</protein>
<feature type="repeat" description="ANK" evidence="3">
    <location>
        <begin position="727"/>
        <end position="759"/>
    </location>
</feature>
<keyword evidence="2 3" id="KW-0040">ANK repeat</keyword>
<evidence type="ECO:0000313" key="6">
    <source>
        <dbReference type="EMBL" id="KAK0641816.1"/>
    </source>
</evidence>
<dbReference type="Proteomes" id="UP001174936">
    <property type="component" value="Unassembled WGS sequence"/>
</dbReference>
<reference evidence="6" key="1">
    <citation type="submission" date="2023-06" db="EMBL/GenBank/DDBJ databases">
        <title>Genome-scale phylogeny and comparative genomics of the fungal order Sordariales.</title>
        <authorList>
            <consortium name="Lawrence Berkeley National Laboratory"/>
            <person name="Hensen N."/>
            <person name="Bonometti L."/>
            <person name="Westerberg I."/>
            <person name="Brannstrom I.O."/>
            <person name="Guillou S."/>
            <person name="Cros-Aarteil S."/>
            <person name="Calhoun S."/>
            <person name="Haridas S."/>
            <person name="Kuo A."/>
            <person name="Mondo S."/>
            <person name="Pangilinan J."/>
            <person name="Riley R."/>
            <person name="Labutti K."/>
            <person name="Andreopoulos B."/>
            <person name="Lipzen A."/>
            <person name="Chen C."/>
            <person name="Yanf M."/>
            <person name="Daum C."/>
            <person name="Ng V."/>
            <person name="Clum A."/>
            <person name="Steindorff A."/>
            <person name="Ohm R."/>
            <person name="Martin F."/>
            <person name="Silar P."/>
            <person name="Natvig D."/>
            <person name="Lalanne C."/>
            <person name="Gautier V."/>
            <person name="Ament-Velasquez S.L."/>
            <person name="Kruys A."/>
            <person name="Hutchinson M.I."/>
            <person name="Powell A.J."/>
            <person name="Barry K."/>
            <person name="Miller A.N."/>
            <person name="Grigoriev I.V."/>
            <person name="Debuchy R."/>
            <person name="Gladieux P."/>
            <person name="Thoren M.H."/>
            <person name="Johannesson H."/>
        </authorList>
    </citation>
    <scope>NUCLEOTIDE SEQUENCE</scope>
    <source>
        <strain evidence="6">SMH2532-1</strain>
    </source>
</reference>
<feature type="repeat" description="ANK" evidence="3">
    <location>
        <begin position="768"/>
        <end position="800"/>
    </location>
</feature>
<dbReference type="EMBL" id="JAULSV010000006">
    <property type="protein sequence ID" value="KAK0641816.1"/>
    <property type="molecule type" value="Genomic_DNA"/>
</dbReference>
<dbReference type="Pfam" id="PF14420">
    <property type="entry name" value="Clr5"/>
    <property type="match status" value="1"/>
</dbReference>
<dbReference type="InterPro" id="IPR002110">
    <property type="entry name" value="Ankyrin_rpt"/>
</dbReference>
<dbReference type="AlphaFoldDB" id="A0AA39XYE1"/>
<feature type="repeat" description="ANK" evidence="3">
    <location>
        <begin position="407"/>
        <end position="439"/>
    </location>
</feature>
<accession>A0AA39XYE1</accession>
<keyword evidence="7" id="KW-1185">Reference proteome</keyword>
<dbReference type="PRINTS" id="PR01415">
    <property type="entry name" value="ANKYRIN"/>
</dbReference>
<evidence type="ECO:0000256" key="3">
    <source>
        <dbReference type="PROSITE-ProRule" id="PRU00023"/>
    </source>
</evidence>
<feature type="repeat" description="ANK" evidence="3">
    <location>
        <begin position="440"/>
        <end position="472"/>
    </location>
</feature>
<evidence type="ECO:0000259" key="5">
    <source>
        <dbReference type="Pfam" id="PF14420"/>
    </source>
</evidence>
<keyword evidence="1" id="KW-0677">Repeat</keyword>
<feature type="non-terminal residue" evidence="6">
    <location>
        <position position="1"/>
    </location>
</feature>
<feature type="region of interest" description="Disordered" evidence="4">
    <location>
        <begin position="311"/>
        <end position="344"/>
    </location>
</feature>
<feature type="domain" description="Clr5" evidence="5">
    <location>
        <begin position="14"/>
        <end position="66"/>
    </location>
</feature>
<proteinExistence type="predicted"/>
<dbReference type="PROSITE" id="PS50297">
    <property type="entry name" value="ANK_REP_REGION"/>
    <property type="match status" value="5"/>
</dbReference>
<dbReference type="PANTHER" id="PTHR24198:SF165">
    <property type="entry name" value="ANKYRIN REPEAT-CONTAINING PROTEIN-RELATED"/>
    <property type="match status" value="1"/>
</dbReference>
<dbReference type="Pfam" id="PF00023">
    <property type="entry name" value="Ank"/>
    <property type="match status" value="1"/>
</dbReference>
<feature type="compositionally biased region" description="Low complexity" evidence="4">
    <location>
        <begin position="314"/>
        <end position="327"/>
    </location>
</feature>
<organism evidence="6 7">
    <name type="scientific">Cercophora newfieldiana</name>
    <dbReference type="NCBI Taxonomy" id="92897"/>
    <lineage>
        <taxon>Eukaryota</taxon>
        <taxon>Fungi</taxon>
        <taxon>Dikarya</taxon>
        <taxon>Ascomycota</taxon>
        <taxon>Pezizomycotina</taxon>
        <taxon>Sordariomycetes</taxon>
        <taxon>Sordariomycetidae</taxon>
        <taxon>Sordariales</taxon>
        <taxon>Lasiosphaeriaceae</taxon>
        <taxon>Cercophora</taxon>
    </lineage>
</organism>
<dbReference type="InterPro" id="IPR025676">
    <property type="entry name" value="Clr5_dom"/>
</dbReference>
<name>A0AA39XYE1_9PEZI</name>
<dbReference type="Gene3D" id="1.25.40.20">
    <property type="entry name" value="Ankyrin repeat-containing domain"/>
    <property type="match status" value="3"/>
</dbReference>
<dbReference type="SMART" id="SM00248">
    <property type="entry name" value="ANK"/>
    <property type="match status" value="13"/>
</dbReference>
<dbReference type="InterPro" id="IPR036770">
    <property type="entry name" value="Ankyrin_rpt-contain_sf"/>
</dbReference>
<feature type="repeat" description="ANK" evidence="3">
    <location>
        <begin position="656"/>
        <end position="688"/>
    </location>
</feature>
<dbReference type="Pfam" id="PF12796">
    <property type="entry name" value="Ank_2"/>
    <property type="match status" value="4"/>
</dbReference>
<feature type="repeat" description="ANK" evidence="3">
    <location>
        <begin position="492"/>
        <end position="524"/>
    </location>
</feature>
<dbReference type="PANTHER" id="PTHR24198">
    <property type="entry name" value="ANKYRIN REPEAT AND PROTEIN KINASE DOMAIN-CONTAINING PROTEIN"/>
    <property type="match status" value="1"/>
</dbReference>
<dbReference type="PROSITE" id="PS50088">
    <property type="entry name" value="ANK_REPEAT"/>
    <property type="match status" value="8"/>
</dbReference>
<comment type="caution">
    <text evidence="6">The sequence shown here is derived from an EMBL/GenBank/DDBJ whole genome shotgun (WGS) entry which is preliminary data.</text>
</comment>
<dbReference type="SUPFAM" id="SSF48403">
    <property type="entry name" value="Ankyrin repeat"/>
    <property type="match status" value="2"/>
</dbReference>
<feature type="repeat" description="ANK" evidence="3">
    <location>
        <begin position="689"/>
        <end position="725"/>
    </location>
</feature>
<feature type="compositionally biased region" description="Polar residues" evidence="4">
    <location>
        <begin position="149"/>
        <end position="162"/>
    </location>
</feature>
<evidence type="ECO:0000313" key="7">
    <source>
        <dbReference type="Proteomes" id="UP001174936"/>
    </source>
</evidence>